<evidence type="ECO:0000313" key="3">
    <source>
        <dbReference type="Proteomes" id="UP001352852"/>
    </source>
</evidence>
<dbReference type="Proteomes" id="UP001352852">
    <property type="component" value="Unassembled WGS sequence"/>
</dbReference>
<gene>
    <name evidence="2" type="ORF">CHARACLAT_017044</name>
</gene>
<dbReference type="PANTHER" id="PTHR47147:SF1">
    <property type="entry name" value="SYNCOILIN"/>
    <property type="match status" value="1"/>
</dbReference>
<protein>
    <submittedName>
        <fullName evidence="2">Uncharacterized protein</fullName>
    </submittedName>
</protein>
<evidence type="ECO:0000313" key="2">
    <source>
        <dbReference type="EMBL" id="MED6267931.1"/>
    </source>
</evidence>
<feature type="coiled-coil region" evidence="1">
    <location>
        <begin position="14"/>
        <end position="66"/>
    </location>
</feature>
<sequence length="136" mass="16302">MDLKASLVPLRDDIRRLEVERSCLEKRITLMEIEREERMADHKETVEKLQEALRELKLEFEVQKNFRTHLEQLTEGLKTELTFLRGRDEPRNISEEEEIIHLQRVKADQTPTFTVQVKSFHHDLEYHVILGPLRML</sequence>
<organism evidence="2 3">
    <name type="scientific">Characodon lateralis</name>
    <dbReference type="NCBI Taxonomy" id="208331"/>
    <lineage>
        <taxon>Eukaryota</taxon>
        <taxon>Metazoa</taxon>
        <taxon>Chordata</taxon>
        <taxon>Craniata</taxon>
        <taxon>Vertebrata</taxon>
        <taxon>Euteleostomi</taxon>
        <taxon>Actinopterygii</taxon>
        <taxon>Neopterygii</taxon>
        <taxon>Teleostei</taxon>
        <taxon>Neoteleostei</taxon>
        <taxon>Acanthomorphata</taxon>
        <taxon>Ovalentaria</taxon>
        <taxon>Atherinomorphae</taxon>
        <taxon>Cyprinodontiformes</taxon>
        <taxon>Goodeidae</taxon>
        <taxon>Characodon</taxon>
    </lineage>
</organism>
<accession>A0ABU7D0L8</accession>
<comment type="caution">
    <text evidence="2">The sequence shown here is derived from an EMBL/GenBank/DDBJ whole genome shotgun (WGS) entry which is preliminary data.</text>
</comment>
<proteinExistence type="predicted"/>
<dbReference type="EMBL" id="JAHUTJ010009608">
    <property type="protein sequence ID" value="MED6267931.1"/>
    <property type="molecule type" value="Genomic_DNA"/>
</dbReference>
<keyword evidence="3" id="KW-1185">Reference proteome</keyword>
<reference evidence="2 3" key="1">
    <citation type="submission" date="2021-06" db="EMBL/GenBank/DDBJ databases">
        <authorList>
            <person name="Palmer J.M."/>
        </authorList>
    </citation>
    <scope>NUCLEOTIDE SEQUENCE [LARGE SCALE GENOMIC DNA]</scope>
    <source>
        <strain evidence="2 3">CL_MEX2019</strain>
        <tissue evidence="2">Muscle</tissue>
    </source>
</reference>
<evidence type="ECO:0000256" key="1">
    <source>
        <dbReference type="SAM" id="Coils"/>
    </source>
</evidence>
<dbReference type="InterPro" id="IPR027702">
    <property type="entry name" value="Syncoilin"/>
</dbReference>
<dbReference type="PANTHER" id="PTHR47147">
    <property type="entry name" value="SYNCOILIN"/>
    <property type="match status" value="1"/>
</dbReference>
<name>A0ABU7D0L8_9TELE</name>
<keyword evidence="1" id="KW-0175">Coiled coil</keyword>